<accession>A0ACA9PMS7</accession>
<comment type="caution">
    <text evidence="1">The sequence shown here is derived from an EMBL/GenBank/DDBJ whole genome shotgun (WGS) entry which is preliminary data.</text>
</comment>
<evidence type="ECO:0000313" key="2">
    <source>
        <dbReference type="Proteomes" id="UP000789702"/>
    </source>
</evidence>
<proteinExistence type="predicted"/>
<feature type="non-terminal residue" evidence="1">
    <location>
        <position position="1"/>
    </location>
</feature>
<dbReference type="EMBL" id="CAJVPU010029768">
    <property type="protein sequence ID" value="CAG8711789.1"/>
    <property type="molecule type" value="Genomic_DNA"/>
</dbReference>
<dbReference type="Proteomes" id="UP000789702">
    <property type="component" value="Unassembled WGS sequence"/>
</dbReference>
<organism evidence="1 2">
    <name type="scientific">Dentiscutata heterogama</name>
    <dbReference type="NCBI Taxonomy" id="1316150"/>
    <lineage>
        <taxon>Eukaryota</taxon>
        <taxon>Fungi</taxon>
        <taxon>Fungi incertae sedis</taxon>
        <taxon>Mucoromycota</taxon>
        <taxon>Glomeromycotina</taxon>
        <taxon>Glomeromycetes</taxon>
        <taxon>Diversisporales</taxon>
        <taxon>Gigasporaceae</taxon>
        <taxon>Dentiscutata</taxon>
    </lineage>
</organism>
<reference evidence="1" key="1">
    <citation type="submission" date="2021-06" db="EMBL/GenBank/DDBJ databases">
        <authorList>
            <person name="Kallberg Y."/>
            <person name="Tangrot J."/>
            <person name="Rosling A."/>
        </authorList>
    </citation>
    <scope>NUCLEOTIDE SEQUENCE</scope>
    <source>
        <strain evidence="1">IL203A</strain>
    </source>
</reference>
<gene>
    <name evidence="1" type="ORF">DHETER_LOCUS12304</name>
</gene>
<name>A0ACA9PMS7_9GLOM</name>
<evidence type="ECO:0000313" key="1">
    <source>
        <dbReference type="EMBL" id="CAG8711789.1"/>
    </source>
</evidence>
<protein>
    <submittedName>
        <fullName evidence="1">16502_t:CDS:1</fullName>
    </submittedName>
</protein>
<keyword evidence="2" id="KW-1185">Reference proteome</keyword>
<feature type="non-terminal residue" evidence="1">
    <location>
        <position position="388"/>
    </location>
</feature>
<sequence length="388" mass="45024">WSSNNKKIDEFIKNAQKSEKYYDKIIEWIPFERLSNIKPIGEGGFGIVYSANWFDGKRKYLSENKKIKLTREEECKVALKGLKEGDFLEEFKASYECQLKKYSVEKYAIETYGITFDPINKKYMMVLEYADKGVLREYISKNFLKWEERIEILCSISDNLNHIHKQEICHRDLHSGNIIMTSVWDFKDLKISIYPLGNRIVVVSQVSQDAKNKSNIEPKIIDLGFSRKIGDATDNKIFGIEDYIAPEILFGSAQNYTKASDIYSLGVIMLEMSIGKSSELQPRFSSGGVQNCAETSDIYGLVISEMSTRKSSELRLELPNCYKQLAERCMHKEPSKRPTAEELYNELQEWKGILKKEENELDYKQRRIKLEFLNADKIDSVFSITLQE</sequence>